<evidence type="ECO:0000313" key="2">
    <source>
        <dbReference type="Proteomes" id="UP001732700"/>
    </source>
</evidence>
<evidence type="ECO:0000313" key="1">
    <source>
        <dbReference type="EnsemblPlants" id="AVESA.00010b.r2.5CG0900000.1.CDS.1"/>
    </source>
</evidence>
<reference evidence="1" key="2">
    <citation type="submission" date="2025-09" db="UniProtKB">
        <authorList>
            <consortium name="EnsemblPlants"/>
        </authorList>
    </citation>
    <scope>IDENTIFICATION</scope>
</reference>
<proteinExistence type="predicted"/>
<organism evidence="1 2">
    <name type="scientific">Avena sativa</name>
    <name type="common">Oat</name>
    <dbReference type="NCBI Taxonomy" id="4498"/>
    <lineage>
        <taxon>Eukaryota</taxon>
        <taxon>Viridiplantae</taxon>
        <taxon>Streptophyta</taxon>
        <taxon>Embryophyta</taxon>
        <taxon>Tracheophyta</taxon>
        <taxon>Spermatophyta</taxon>
        <taxon>Magnoliopsida</taxon>
        <taxon>Liliopsida</taxon>
        <taxon>Poales</taxon>
        <taxon>Poaceae</taxon>
        <taxon>BOP clade</taxon>
        <taxon>Pooideae</taxon>
        <taxon>Poodae</taxon>
        <taxon>Poeae</taxon>
        <taxon>Poeae Chloroplast Group 1 (Aveneae type)</taxon>
        <taxon>Aveninae</taxon>
        <taxon>Avena</taxon>
    </lineage>
</organism>
<reference evidence="1" key="1">
    <citation type="submission" date="2021-05" db="EMBL/GenBank/DDBJ databases">
        <authorList>
            <person name="Scholz U."/>
            <person name="Mascher M."/>
            <person name="Fiebig A."/>
        </authorList>
    </citation>
    <scope>NUCLEOTIDE SEQUENCE [LARGE SCALE GENOMIC DNA]</scope>
</reference>
<name>A0ACD5Y3Q6_AVESA</name>
<accession>A0ACD5Y3Q6</accession>
<keyword evidence="2" id="KW-1185">Reference proteome</keyword>
<sequence>MAEEHQRRRVLFVVDYERDGYSVFKFNLKDLFSDYHTSPPPPPMKMEMLPLPGPPVASFHEPEFFRGDIAFAVSGTTIVGLGLKRTFTYDVKAQAAGSGPGTAAAKTGAVLLPVGADDVYALAIFPHWGHRPHLEALSPGKGPTLAWRALPQPPPELQISSNPGSSQVCRMTTCFTMGGRLWLSAQGLGTYSLETAGPRRTWRKEGSWELPVEGLPAVYVPELGRLFGFCPQRRCLCACDMDVRPPVVNEVWEDTFPEECIKIGYGVAPNGSLVYLGGGRLCITRLVNDKVASSALCVQAVQLQLRQRQQHRVEMVMRRIRCYTMSKLARRAYALQPSTS</sequence>
<protein>
    <submittedName>
        <fullName evidence="1">Uncharacterized protein</fullName>
    </submittedName>
</protein>
<dbReference type="EnsemblPlants" id="AVESA.00010b.r2.5CG0900000.1">
    <property type="protein sequence ID" value="AVESA.00010b.r2.5CG0900000.1.CDS.1"/>
    <property type="gene ID" value="AVESA.00010b.r2.5CG0900000"/>
</dbReference>
<dbReference type="Proteomes" id="UP001732700">
    <property type="component" value="Chromosome 5C"/>
</dbReference>